<evidence type="ECO:0000256" key="2">
    <source>
        <dbReference type="ARBA" id="ARBA00012438"/>
    </source>
</evidence>
<keyword evidence="5" id="KW-1133">Transmembrane helix</keyword>
<reference evidence="10 11" key="1">
    <citation type="submission" date="2019-09" db="EMBL/GenBank/DDBJ databases">
        <title>Genome sequence of Rhodovastum atsumiense, a diverse member of the Acetobacteraceae family of non-sulfur purple photosynthetic bacteria.</title>
        <authorList>
            <person name="Meyer T."/>
            <person name="Kyndt J."/>
        </authorList>
    </citation>
    <scope>NUCLEOTIDE SEQUENCE [LARGE SCALE GENOMIC DNA]</scope>
    <source>
        <strain evidence="10 11">DSM 21279</strain>
    </source>
</reference>
<dbReference type="InterPro" id="IPR001789">
    <property type="entry name" value="Sig_transdc_resp-reg_receiver"/>
</dbReference>
<dbReference type="Gene3D" id="3.40.50.2300">
    <property type="match status" value="1"/>
</dbReference>
<keyword evidence="11" id="KW-1185">Reference proteome</keyword>
<evidence type="ECO:0000259" key="9">
    <source>
        <dbReference type="PROSITE" id="PS50113"/>
    </source>
</evidence>
<evidence type="ECO:0000259" key="8">
    <source>
        <dbReference type="PROSITE" id="PS50112"/>
    </source>
</evidence>
<dbReference type="PROSITE" id="PS50110">
    <property type="entry name" value="RESPONSE_REGULATORY"/>
    <property type="match status" value="1"/>
</dbReference>
<dbReference type="InterPro" id="IPR004358">
    <property type="entry name" value="Sig_transdc_His_kin-like_C"/>
</dbReference>
<feature type="modified residue" description="4-aspartylphosphate" evidence="4">
    <location>
        <position position="927"/>
    </location>
</feature>
<evidence type="ECO:0000256" key="3">
    <source>
        <dbReference type="ARBA" id="ARBA00022553"/>
    </source>
</evidence>
<dbReference type="CDD" id="cd00130">
    <property type="entry name" value="PAS"/>
    <property type="match status" value="2"/>
</dbReference>
<dbReference type="SUPFAM" id="SSF52172">
    <property type="entry name" value="CheY-like"/>
    <property type="match status" value="1"/>
</dbReference>
<dbReference type="AlphaFoldDB" id="A0A5M6IXJ6"/>
<dbReference type="SMART" id="SM00091">
    <property type="entry name" value="PAS"/>
    <property type="match status" value="2"/>
</dbReference>
<feature type="domain" description="PAS" evidence="8">
    <location>
        <begin position="356"/>
        <end position="400"/>
    </location>
</feature>
<dbReference type="EC" id="2.7.13.3" evidence="2"/>
<evidence type="ECO:0000256" key="1">
    <source>
        <dbReference type="ARBA" id="ARBA00000085"/>
    </source>
</evidence>
<dbReference type="SUPFAM" id="SSF55785">
    <property type="entry name" value="PYP-like sensor domain (PAS domain)"/>
    <property type="match status" value="2"/>
</dbReference>
<evidence type="ECO:0000256" key="4">
    <source>
        <dbReference type="PROSITE-ProRule" id="PRU00169"/>
    </source>
</evidence>
<dbReference type="CDD" id="cd12915">
    <property type="entry name" value="PDC2_DGC_like"/>
    <property type="match status" value="1"/>
</dbReference>
<feature type="transmembrane region" description="Helical" evidence="5">
    <location>
        <begin position="15"/>
        <end position="35"/>
    </location>
</feature>
<dbReference type="RefSeq" id="WP_150040222.1">
    <property type="nucleotide sequence ID" value="NZ_OW485601.1"/>
</dbReference>
<dbReference type="NCBIfam" id="TIGR00229">
    <property type="entry name" value="sensory_box"/>
    <property type="match status" value="1"/>
</dbReference>
<dbReference type="InterPro" id="IPR000700">
    <property type="entry name" value="PAS-assoc_C"/>
</dbReference>
<keyword evidence="5" id="KW-0472">Membrane</keyword>
<feature type="domain" description="PAC" evidence="9">
    <location>
        <begin position="403"/>
        <end position="460"/>
    </location>
</feature>
<feature type="domain" description="Response regulatory" evidence="7">
    <location>
        <begin position="877"/>
        <end position="992"/>
    </location>
</feature>
<feature type="transmembrane region" description="Helical" evidence="5">
    <location>
        <begin position="289"/>
        <end position="309"/>
    </location>
</feature>
<dbReference type="Gene3D" id="3.30.565.10">
    <property type="entry name" value="Histidine kinase-like ATPase, C-terminal domain"/>
    <property type="match status" value="1"/>
</dbReference>
<feature type="domain" description="Histidine kinase" evidence="6">
    <location>
        <begin position="633"/>
        <end position="856"/>
    </location>
</feature>
<sequence length="998" mass="106358">MQGLVTAGFAERARLAASVICAALVPLALWGWMAVQTRADALQAAMADQRRVVDALGEHALRLLETQALLIDIVDRVAGGRDCATLRADAQFQDLLRLSAADSTTGTLLWVVNADGRICMASDPRYVDDRDRSFREYFTGARDAPGQHYVARAIMGISPPVPTFNISRARWRNGAFNGVIVTAPSLGNLLEYWNKALDPARTQRITLFRTDGATIARSWPPLVPPADAAVEHRVAAIFSTAQGAHHGHSVVDGRPRVGAWRTLPDWNVVVSSSENEIEVLAPWRQETTIYGALAGLVALLLGALSWMLLRGRQALERTVAERTHALRRSEARLKLATAGAGVGTWELDLFSGQGLWSPESAALLGMRRESFTAADWLEDAVHPDDRAEVAACWQRALDDGAPYDMEFRPAPPLAPTAAGQPRWLAARGRIERGGDGRPLRAAGILIDVTARRRVETALAESRARLEAALASMTDAVLIQGAGGGFTLVNDAFAGYHRFADRQEALRRLDEYPALFELVTEAGAPVPCEQWPVARALRGETAVALVARLRRRDSDETWFGSYSFAPIRDGDGPILGAVVTARDITRQRAAEAALHDLNRRLEERVRAEVAAREEAQERATHAQRLQALGQLAGGIAHDFNNILQAVETGTTLIVNRAADPASVRRFAATVLRATARGGAITRRLLAFARRDELRAERIDLPGLLEGLRDVLAQTLGSPITVRIALEEPVLPAVMADRGQLETVLVNLATNARDAMPGGGTLVFAATTELVAAGGPHRAGLQPGRYVRLAVTDSGTGMDRATLARAMEPFFTTKPQDQGTGLGLSMARGFAEQSGGSLAIDSAPGQGTTVTLWLPLAGAQREAPAPRPGVAPVAGLARRLLLVDDEEMVRETLAATLEDAGFVVLGAGSGQEALALLEAGEAVDMIISDISMPGLDGPALIRAAQQRRPGLPGILLTGFAGEASQLIAGEGSGVSLLRKPVGLAGLLDAIEAALGARAGA</sequence>
<dbReference type="InterPro" id="IPR000014">
    <property type="entry name" value="PAS"/>
</dbReference>
<proteinExistence type="predicted"/>
<dbReference type="SMART" id="SM00086">
    <property type="entry name" value="PAC"/>
    <property type="match status" value="2"/>
</dbReference>
<protein>
    <recommendedName>
        <fullName evidence="2">histidine kinase</fullName>
        <ecNumber evidence="2">2.7.13.3</ecNumber>
    </recommendedName>
</protein>
<comment type="catalytic activity">
    <reaction evidence="1">
        <text>ATP + protein L-histidine = ADP + protein N-phospho-L-histidine.</text>
        <dbReference type="EC" id="2.7.13.3"/>
    </reaction>
</comment>
<dbReference type="PROSITE" id="PS50113">
    <property type="entry name" value="PAC"/>
    <property type="match status" value="2"/>
</dbReference>
<dbReference type="InterPro" id="IPR011006">
    <property type="entry name" value="CheY-like_superfamily"/>
</dbReference>
<dbReference type="EMBL" id="VWPK01000010">
    <property type="protein sequence ID" value="KAA5612689.1"/>
    <property type="molecule type" value="Genomic_DNA"/>
</dbReference>
<feature type="domain" description="PAC" evidence="9">
    <location>
        <begin position="542"/>
        <end position="595"/>
    </location>
</feature>
<dbReference type="Gene3D" id="3.30.450.20">
    <property type="entry name" value="PAS domain"/>
    <property type="match status" value="4"/>
</dbReference>
<dbReference type="InterPro" id="IPR003594">
    <property type="entry name" value="HATPase_dom"/>
</dbReference>
<evidence type="ECO:0000259" key="7">
    <source>
        <dbReference type="PROSITE" id="PS50110"/>
    </source>
</evidence>
<dbReference type="PROSITE" id="PS50109">
    <property type="entry name" value="HIS_KIN"/>
    <property type="match status" value="1"/>
</dbReference>
<organism evidence="10 11">
    <name type="scientific">Rhodovastum atsumiense</name>
    <dbReference type="NCBI Taxonomy" id="504468"/>
    <lineage>
        <taxon>Bacteria</taxon>
        <taxon>Pseudomonadati</taxon>
        <taxon>Pseudomonadota</taxon>
        <taxon>Alphaproteobacteria</taxon>
        <taxon>Acetobacterales</taxon>
        <taxon>Acetobacteraceae</taxon>
        <taxon>Rhodovastum</taxon>
    </lineage>
</organism>
<dbReference type="Pfam" id="PF00072">
    <property type="entry name" value="Response_reg"/>
    <property type="match status" value="1"/>
</dbReference>
<keyword evidence="3 4" id="KW-0597">Phosphoprotein</keyword>
<dbReference type="Pfam" id="PF02518">
    <property type="entry name" value="HATPase_c"/>
    <property type="match status" value="1"/>
</dbReference>
<dbReference type="Proteomes" id="UP000325255">
    <property type="component" value="Unassembled WGS sequence"/>
</dbReference>
<evidence type="ECO:0000313" key="11">
    <source>
        <dbReference type="Proteomes" id="UP000325255"/>
    </source>
</evidence>
<dbReference type="InterPro" id="IPR013656">
    <property type="entry name" value="PAS_4"/>
</dbReference>
<keyword evidence="5" id="KW-0812">Transmembrane</keyword>
<dbReference type="PANTHER" id="PTHR43065:SF42">
    <property type="entry name" value="TWO-COMPONENT SENSOR PPRA"/>
    <property type="match status" value="1"/>
</dbReference>
<dbReference type="InterPro" id="IPR036097">
    <property type="entry name" value="HisK_dim/P_sf"/>
</dbReference>
<dbReference type="InterPro" id="IPR005467">
    <property type="entry name" value="His_kinase_dom"/>
</dbReference>
<dbReference type="InterPro" id="IPR035965">
    <property type="entry name" value="PAS-like_dom_sf"/>
</dbReference>
<dbReference type="SUPFAM" id="SSF47384">
    <property type="entry name" value="Homodimeric domain of signal transducing histidine kinase"/>
    <property type="match status" value="1"/>
</dbReference>
<evidence type="ECO:0000259" key="6">
    <source>
        <dbReference type="PROSITE" id="PS50109"/>
    </source>
</evidence>
<dbReference type="InterPro" id="IPR003661">
    <property type="entry name" value="HisK_dim/P_dom"/>
</dbReference>
<name>A0A5M6IXJ6_9PROT</name>
<evidence type="ECO:0000256" key="5">
    <source>
        <dbReference type="SAM" id="Phobius"/>
    </source>
</evidence>
<accession>A0A5M6IXJ6</accession>
<dbReference type="SUPFAM" id="SSF55874">
    <property type="entry name" value="ATPase domain of HSP90 chaperone/DNA topoisomerase II/histidine kinase"/>
    <property type="match status" value="1"/>
</dbReference>
<dbReference type="Gene3D" id="1.10.287.130">
    <property type="match status" value="1"/>
</dbReference>
<dbReference type="SMART" id="SM00388">
    <property type="entry name" value="HisKA"/>
    <property type="match status" value="1"/>
</dbReference>
<comment type="caution">
    <text evidence="10">The sequence shown here is derived from an EMBL/GenBank/DDBJ whole genome shotgun (WGS) entry which is preliminary data.</text>
</comment>
<dbReference type="PROSITE" id="PS50112">
    <property type="entry name" value="PAS"/>
    <property type="match status" value="1"/>
</dbReference>
<dbReference type="GO" id="GO:0000155">
    <property type="term" value="F:phosphorelay sensor kinase activity"/>
    <property type="evidence" value="ECO:0007669"/>
    <property type="project" value="InterPro"/>
</dbReference>
<dbReference type="CDD" id="cd00156">
    <property type="entry name" value="REC"/>
    <property type="match status" value="1"/>
</dbReference>
<dbReference type="Pfam" id="PF08447">
    <property type="entry name" value="PAS_3"/>
    <property type="match status" value="1"/>
</dbReference>
<dbReference type="OrthoDB" id="7264471at2"/>
<dbReference type="SMART" id="SM00387">
    <property type="entry name" value="HATPase_c"/>
    <property type="match status" value="1"/>
</dbReference>
<evidence type="ECO:0000313" key="10">
    <source>
        <dbReference type="EMBL" id="KAA5612689.1"/>
    </source>
</evidence>
<dbReference type="InterPro" id="IPR036890">
    <property type="entry name" value="HATPase_C_sf"/>
</dbReference>
<dbReference type="InterPro" id="IPR013655">
    <property type="entry name" value="PAS_fold_3"/>
</dbReference>
<dbReference type="InterPro" id="IPR001610">
    <property type="entry name" value="PAC"/>
</dbReference>
<dbReference type="CDD" id="cd12914">
    <property type="entry name" value="PDC1_DGC_like"/>
    <property type="match status" value="1"/>
</dbReference>
<dbReference type="SMART" id="SM00448">
    <property type="entry name" value="REC"/>
    <property type="match status" value="1"/>
</dbReference>
<dbReference type="PANTHER" id="PTHR43065">
    <property type="entry name" value="SENSOR HISTIDINE KINASE"/>
    <property type="match status" value="1"/>
</dbReference>
<dbReference type="Pfam" id="PF08448">
    <property type="entry name" value="PAS_4"/>
    <property type="match status" value="1"/>
</dbReference>
<gene>
    <name evidence="10" type="ORF">F1189_08090</name>
</gene>
<dbReference type="PRINTS" id="PR00344">
    <property type="entry name" value="BCTRLSENSOR"/>
</dbReference>